<gene>
    <name evidence="1" type="ORF">SAMN04489844_3519</name>
</gene>
<keyword evidence="2" id="KW-1185">Reference proteome</keyword>
<dbReference type="CDD" id="cd10787">
    <property type="entry name" value="LamB_YcsF_like"/>
    <property type="match status" value="1"/>
</dbReference>
<dbReference type="GO" id="GO:0005975">
    <property type="term" value="P:carbohydrate metabolic process"/>
    <property type="evidence" value="ECO:0007669"/>
    <property type="project" value="InterPro"/>
</dbReference>
<proteinExistence type="predicted"/>
<dbReference type="InterPro" id="IPR011330">
    <property type="entry name" value="Glyco_hydro/deAcase_b/a-brl"/>
</dbReference>
<dbReference type="PANTHER" id="PTHR30292">
    <property type="entry name" value="UNCHARACTERIZED PROTEIN YBGL-RELATED"/>
    <property type="match status" value="1"/>
</dbReference>
<sequence>MRSSRPRHVDLNADLGEEVTDDAGLLEVVTSANVACGFHAGNESVMRAVCAEAVRRGVALGAQVSYADRENFGRVALEVAPDVLREQVAEQVGVLSAIAASEGGAVAYLKPHGALYHRVTADEVQARAVLDGSGTLPVLGMPGSLLLALAAPDGRGTRLEGFPDRGYTPDGGLLPRDEPGALVTDPGEVAARAVDLAASVDSVCVHGDSPGAVETARAVRRSLQAAGLTVRSCWSSTS</sequence>
<dbReference type="SUPFAM" id="SSF88713">
    <property type="entry name" value="Glycoside hydrolase/deacetylase"/>
    <property type="match status" value="1"/>
</dbReference>
<name>A0A1H4XC82_9ACTN</name>
<dbReference type="AlphaFoldDB" id="A0A1H4XC82"/>
<dbReference type="PANTHER" id="PTHR30292:SF0">
    <property type="entry name" value="5-OXOPROLINASE SUBUNIT A"/>
    <property type="match status" value="1"/>
</dbReference>
<dbReference type="NCBIfam" id="NF003814">
    <property type="entry name" value="PRK05406.1-3"/>
    <property type="match status" value="1"/>
</dbReference>
<dbReference type="Pfam" id="PF03746">
    <property type="entry name" value="LamB_YcsF"/>
    <property type="match status" value="1"/>
</dbReference>
<protein>
    <submittedName>
        <fullName evidence="1">UPF0271 protein</fullName>
    </submittedName>
</protein>
<dbReference type="RefSeq" id="WP_090970635.1">
    <property type="nucleotide sequence ID" value="NZ_FNRT01000002.1"/>
</dbReference>
<dbReference type="InterPro" id="IPR005501">
    <property type="entry name" value="LamB/YcsF/PxpA-like"/>
</dbReference>
<dbReference type="STRING" id="402596.SAMN04489844_3519"/>
<evidence type="ECO:0000313" key="1">
    <source>
        <dbReference type="EMBL" id="SED03213.1"/>
    </source>
</evidence>
<dbReference type="Proteomes" id="UP000198742">
    <property type="component" value="Unassembled WGS sequence"/>
</dbReference>
<organism evidence="1 2">
    <name type="scientific">Nocardioides exalbidus</name>
    <dbReference type="NCBI Taxonomy" id="402596"/>
    <lineage>
        <taxon>Bacteria</taxon>
        <taxon>Bacillati</taxon>
        <taxon>Actinomycetota</taxon>
        <taxon>Actinomycetes</taxon>
        <taxon>Propionibacteriales</taxon>
        <taxon>Nocardioidaceae</taxon>
        <taxon>Nocardioides</taxon>
    </lineage>
</organism>
<dbReference type="OrthoDB" id="9773478at2"/>
<dbReference type="EMBL" id="FNRT01000002">
    <property type="protein sequence ID" value="SED03213.1"/>
    <property type="molecule type" value="Genomic_DNA"/>
</dbReference>
<reference evidence="2" key="1">
    <citation type="submission" date="2016-10" db="EMBL/GenBank/DDBJ databases">
        <authorList>
            <person name="Varghese N."/>
            <person name="Submissions S."/>
        </authorList>
    </citation>
    <scope>NUCLEOTIDE SEQUENCE [LARGE SCALE GENOMIC DNA]</scope>
    <source>
        <strain evidence="2">DSM 22017</strain>
    </source>
</reference>
<dbReference type="Gene3D" id="3.20.20.370">
    <property type="entry name" value="Glycoside hydrolase/deacetylase"/>
    <property type="match status" value="1"/>
</dbReference>
<accession>A0A1H4XC82</accession>
<evidence type="ECO:0000313" key="2">
    <source>
        <dbReference type="Proteomes" id="UP000198742"/>
    </source>
</evidence>